<dbReference type="AlphaFoldDB" id="A0A382XT71"/>
<gene>
    <name evidence="2" type="ORF">METZ01_LOCUS426894</name>
</gene>
<evidence type="ECO:0000259" key="1">
    <source>
        <dbReference type="Pfam" id="PF09369"/>
    </source>
</evidence>
<evidence type="ECO:0000313" key="2">
    <source>
        <dbReference type="EMBL" id="SVD74040.1"/>
    </source>
</evidence>
<organism evidence="2">
    <name type="scientific">marine metagenome</name>
    <dbReference type="NCBI Taxonomy" id="408172"/>
    <lineage>
        <taxon>unclassified sequences</taxon>
        <taxon>metagenomes</taxon>
        <taxon>ecological metagenomes</taxon>
    </lineage>
</organism>
<dbReference type="InterPro" id="IPR018973">
    <property type="entry name" value="MZB"/>
</dbReference>
<reference evidence="2" key="1">
    <citation type="submission" date="2018-05" db="EMBL/GenBank/DDBJ databases">
        <authorList>
            <person name="Lanie J.A."/>
            <person name="Ng W.-L."/>
            <person name="Kazmierczak K.M."/>
            <person name="Andrzejewski T.M."/>
            <person name="Davidsen T.M."/>
            <person name="Wayne K.J."/>
            <person name="Tettelin H."/>
            <person name="Glass J.I."/>
            <person name="Rusch D."/>
            <person name="Podicherti R."/>
            <person name="Tsui H.-C.T."/>
            <person name="Winkler M.E."/>
        </authorList>
    </citation>
    <scope>NUCLEOTIDE SEQUENCE</scope>
</reference>
<feature type="domain" description="MrfA-like Zn-binding" evidence="1">
    <location>
        <begin position="74"/>
        <end position="175"/>
    </location>
</feature>
<sequence>MVPPDIDNTLPWLPAIEVRGEGIFLALDEDSVREWEVRPEVTERVQPLEPRRERSFLSEFLPPLTPRFVMIHTLAHLLIRQLIYESGSSSSAIRERLYVAGSDSPQPMAGLMVYTGEGDSEGTLGGLVRSGDPDWFLPAIITALRSAEWCSLDPVCQESTAQGVDSLSLAACHACALVAETSCMHSNSALDRSLLIDPHVGYFSSVLTA</sequence>
<accession>A0A382XT71</accession>
<protein>
    <recommendedName>
        <fullName evidence="1">MrfA-like Zn-binding domain-containing protein</fullName>
    </recommendedName>
</protein>
<dbReference type="Pfam" id="PF09369">
    <property type="entry name" value="MZB"/>
    <property type="match status" value="1"/>
</dbReference>
<dbReference type="EMBL" id="UINC01170140">
    <property type="protein sequence ID" value="SVD74040.1"/>
    <property type="molecule type" value="Genomic_DNA"/>
</dbReference>
<proteinExistence type="predicted"/>
<name>A0A382XT71_9ZZZZ</name>